<comment type="caution">
    <text evidence="1">The sequence shown here is derived from an EMBL/GenBank/DDBJ whole genome shotgun (WGS) entry which is preliminary data.</text>
</comment>
<keyword evidence="2" id="KW-1185">Reference proteome</keyword>
<accession>A0A0B2VSR3</accession>
<protein>
    <submittedName>
        <fullName evidence="1">Uncharacterized protein</fullName>
    </submittedName>
</protein>
<organism evidence="1 2">
    <name type="scientific">Toxocara canis</name>
    <name type="common">Canine roundworm</name>
    <dbReference type="NCBI Taxonomy" id="6265"/>
    <lineage>
        <taxon>Eukaryota</taxon>
        <taxon>Metazoa</taxon>
        <taxon>Ecdysozoa</taxon>
        <taxon>Nematoda</taxon>
        <taxon>Chromadorea</taxon>
        <taxon>Rhabditida</taxon>
        <taxon>Spirurina</taxon>
        <taxon>Ascaridomorpha</taxon>
        <taxon>Ascaridoidea</taxon>
        <taxon>Toxocaridae</taxon>
        <taxon>Toxocara</taxon>
    </lineage>
</organism>
<sequence>MLLSSDSLSSDSMTHFEWSMRIHAPAGRHCQPTQETMSPSSVVRPMYYCMYSERNDTVDAQIYSSMLSVILKSLITFHRPSFHMLPSRMLFRPPSFTACHSPLKHSIS</sequence>
<evidence type="ECO:0000313" key="2">
    <source>
        <dbReference type="Proteomes" id="UP000031036"/>
    </source>
</evidence>
<dbReference type="AlphaFoldDB" id="A0A0B2VSR3"/>
<evidence type="ECO:0000313" key="1">
    <source>
        <dbReference type="EMBL" id="KHN84432.1"/>
    </source>
</evidence>
<dbReference type="Proteomes" id="UP000031036">
    <property type="component" value="Unassembled WGS sequence"/>
</dbReference>
<proteinExistence type="predicted"/>
<reference evidence="1 2" key="1">
    <citation type="submission" date="2014-11" db="EMBL/GenBank/DDBJ databases">
        <title>Genetic blueprint of the zoonotic pathogen Toxocara canis.</title>
        <authorList>
            <person name="Zhu X.-Q."/>
            <person name="Korhonen P.K."/>
            <person name="Cai H."/>
            <person name="Young N.D."/>
            <person name="Nejsum P."/>
            <person name="von Samson-Himmelstjerna G."/>
            <person name="Boag P.R."/>
            <person name="Tan P."/>
            <person name="Li Q."/>
            <person name="Min J."/>
            <person name="Yang Y."/>
            <person name="Wang X."/>
            <person name="Fang X."/>
            <person name="Hall R.S."/>
            <person name="Hofmann A."/>
            <person name="Sternberg P.W."/>
            <person name="Jex A.R."/>
            <person name="Gasser R.B."/>
        </authorList>
    </citation>
    <scope>NUCLEOTIDE SEQUENCE [LARGE SCALE GENOMIC DNA]</scope>
    <source>
        <strain evidence="1">PN_DK_2014</strain>
    </source>
</reference>
<name>A0A0B2VSR3_TOXCA</name>
<gene>
    <name evidence="1" type="ORF">Tcan_00136</name>
</gene>
<dbReference type="EMBL" id="JPKZ01000986">
    <property type="protein sequence ID" value="KHN84432.1"/>
    <property type="molecule type" value="Genomic_DNA"/>
</dbReference>